<dbReference type="FunFam" id="2.60.110.10:FF:000002">
    <property type="entry name" value="Thaumatin-like protein 1a"/>
    <property type="match status" value="1"/>
</dbReference>
<dbReference type="PROSITE" id="PS51367">
    <property type="entry name" value="THAUMATIN_2"/>
    <property type="match status" value="1"/>
</dbReference>
<accession>A0A9D4LE47</accession>
<feature type="disulfide bond" evidence="3">
    <location>
        <begin position="155"/>
        <end position="170"/>
    </location>
</feature>
<evidence type="ECO:0000256" key="4">
    <source>
        <dbReference type="SAM" id="SignalP"/>
    </source>
</evidence>
<dbReference type="PIRSF" id="PIRSF002703">
    <property type="entry name" value="Thaumatin"/>
    <property type="match status" value="1"/>
</dbReference>
<dbReference type="InterPro" id="IPR001938">
    <property type="entry name" value="Thaumatin"/>
</dbReference>
<feature type="disulfide bond" evidence="3">
    <location>
        <begin position="147"/>
        <end position="207"/>
    </location>
</feature>
<feature type="disulfide bond" evidence="3">
    <location>
        <begin position="24"/>
        <end position="239"/>
    </location>
</feature>
<reference evidence="5" key="1">
    <citation type="journal article" date="2019" name="bioRxiv">
        <title>The Genome of the Zebra Mussel, Dreissena polymorpha: A Resource for Invasive Species Research.</title>
        <authorList>
            <person name="McCartney M.A."/>
            <person name="Auch B."/>
            <person name="Kono T."/>
            <person name="Mallez S."/>
            <person name="Zhang Y."/>
            <person name="Obille A."/>
            <person name="Becker A."/>
            <person name="Abrahante J.E."/>
            <person name="Garbe J."/>
            <person name="Badalamenti J.P."/>
            <person name="Herman A."/>
            <person name="Mangelson H."/>
            <person name="Liachko I."/>
            <person name="Sullivan S."/>
            <person name="Sone E.D."/>
            <person name="Koren S."/>
            <person name="Silverstein K.A.T."/>
            <person name="Beckman K.B."/>
            <person name="Gohl D.M."/>
        </authorList>
    </citation>
    <scope>NUCLEOTIDE SEQUENCE</scope>
    <source>
        <strain evidence="5">Duluth1</strain>
        <tissue evidence="5">Whole animal</tissue>
    </source>
</reference>
<sequence length="240" mass="25557">MRLLTFLSALALSSGHELRIHNRCGYEVWVGLLGNPTPDGGGYALQSGQSRTSNVPNHWSGRVWGRTHCSGNHCQTGDCGHGPQCNGAGGAPPATLAEITFDTGGAQTQDFYDISLVDGYNLQMSMQPVAGTYASGSGHYYCARAGCNSDLNRICPSELQVHGSGGVIACKSACAAFNRDDYCCRGAHNVPATCPPFHYSQIFKQACPDAYSYAYDDQSSTFTCNGRGPGQTHYDITFCG</sequence>
<dbReference type="Gene3D" id="2.60.110.10">
    <property type="entry name" value="Thaumatin"/>
    <property type="match status" value="1"/>
</dbReference>
<dbReference type="Pfam" id="PF00314">
    <property type="entry name" value="Thaumatin"/>
    <property type="match status" value="1"/>
</dbReference>
<dbReference type="CDD" id="cd09218">
    <property type="entry name" value="TLP-PA"/>
    <property type="match status" value="1"/>
</dbReference>
<evidence type="ECO:0000256" key="2">
    <source>
        <dbReference type="ARBA" id="ARBA00023157"/>
    </source>
</evidence>
<comment type="caution">
    <text evidence="5">The sequence shown here is derived from an EMBL/GenBank/DDBJ whole genome shotgun (WGS) entry which is preliminary data.</text>
</comment>
<feature type="disulfide bond" evidence="3">
    <location>
        <begin position="79"/>
        <end position="85"/>
    </location>
</feature>
<keyword evidence="4" id="KW-0732">Signal</keyword>
<gene>
    <name evidence="5" type="ORF">DPMN_098694</name>
</gene>
<comment type="similarity">
    <text evidence="1">Belongs to the thaumatin family.</text>
</comment>
<evidence type="ECO:0000313" key="6">
    <source>
        <dbReference type="Proteomes" id="UP000828390"/>
    </source>
</evidence>
<evidence type="ECO:0000256" key="3">
    <source>
        <dbReference type="PIRSR" id="PIRSR002703-1"/>
    </source>
</evidence>
<feature type="disulfide bond" evidence="3">
    <location>
        <begin position="69"/>
        <end position="74"/>
    </location>
</feature>
<dbReference type="InterPro" id="IPR037176">
    <property type="entry name" value="Osmotin/thaumatin-like_sf"/>
</dbReference>
<proteinExistence type="inferred from homology"/>
<feature type="disulfide bond" evidence="3">
    <location>
        <begin position="174"/>
        <end position="183"/>
    </location>
</feature>
<reference evidence="5" key="2">
    <citation type="submission" date="2020-11" db="EMBL/GenBank/DDBJ databases">
        <authorList>
            <person name="McCartney M.A."/>
            <person name="Auch B."/>
            <person name="Kono T."/>
            <person name="Mallez S."/>
            <person name="Becker A."/>
            <person name="Gohl D.M."/>
            <person name="Silverstein K.A.T."/>
            <person name="Koren S."/>
            <person name="Bechman K.B."/>
            <person name="Herman A."/>
            <person name="Abrahante J.E."/>
            <person name="Garbe J."/>
        </authorList>
    </citation>
    <scope>NUCLEOTIDE SEQUENCE</scope>
    <source>
        <strain evidence="5">Duluth1</strain>
        <tissue evidence="5">Whole animal</tissue>
    </source>
</reference>
<dbReference type="OrthoDB" id="430315at2759"/>
<dbReference type="SUPFAM" id="SSF49870">
    <property type="entry name" value="Osmotin, thaumatin-like protein"/>
    <property type="match status" value="1"/>
</dbReference>
<dbReference type="EMBL" id="JAIWYP010000003">
    <property type="protein sequence ID" value="KAH3856114.1"/>
    <property type="molecule type" value="Genomic_DNA"/>
</dbReference>
<name>A0A9D4LE47_DREPO</name>
<feature type="disulfide bond" evidence="3">
    <location>
        <begin position="184"/>
        <end position="194"/>
    </location>
</feature>
<evidence type="ECO:0000313" key="5">
    <source>
        <dbReference type="EMBL" id="KAH3856114.1"/>
    </source>
</evidence>
<dbReference type="SMART" id="SM00205">
    <property type="entry name" value="THN"/>
    <property type="match status" value="1"/>
</dbReference>
<evidence type="ECO:0000256" key="1">
    <source>
        <dbReference type="ARBA" id="ARBA00010607"/>
    </source>
</evidence>
<dbReference type="AlphaFoldDB" id="A0A9D4LE47"/>
<organism evidence="5 6">
    <name type="scientific">Dreissena polymorpha</name>
    <name type="common">Zebra mussel</name>
    <name type="synonym">Mytilus polymorpha</name>
    <dbReference type="NCBI Taxonomy" id="45954"/>
    <lineage>
        <taxon>Eukaryota</taxon>
        <taxon>Metazoa</taxon>
        <taxon>Spiralia</taxon>
        <taxon>Lophotrochozoa</taxon>
        <taxon>Mollusca</taxon>
        <taxon>Bivalvia</taxon>
        <taxon>Autobranchia</taxon>
        <taxon>Heteroconchia</taxon>
        <taxon>Euheterodonta</taxon>
        <taxon>Imparidentia</taxon>
        <taxon>Neoheterodontei</taxon>
        <taxon>Myida</taxon>
        <taxon>Dreissenoidea</taxon>
        <taxon>Dreissenidae</taxon>
        <taxon>Dreissena</taxon>
    </lineage>
</organism>
<evidence type="ECO:0008006" key="7">
    <source>
        <dbReference type="Google" id="ProtNLM"/>
    </source>
</evidence>
<feature type="signal peptide" evidence="4">
    <location>
        <begin position="1"/>
        <end position="15"/>
    </location>
</feature>
<dbReference type="PRINTS" id="PR00347">
    <property type="entry name" value="THAUMATIN"/>
</dbReference>
<dbReference type="Proteomes" id="UP000828390">
    <property type="component" value="Unassembled WGS sequence"/>
</dbReference>
<protein>
    <recommendedName>
        <fullName evidence="7">Thaumatin-like protein</fullName>
    </recommendedName>
</protein>
<feature type="disulfide bond" evidence="3">
    <location>
        <begin position="142"/>
        <end position="224"/>
    </location>
</feature>
<keyword evidence="6" id="KW-1185">Reference proteome</keyword>
<feature type="chain" id="PRO_5038898155" description="Thaumatin-like protein" evidence="4">
    <location>
        <begin position="16"/>
        <end position="240"/>
    </location>
</feature>
<dbReference type="PANTHER" id="PTHR31048">
    <property type="entry name" value="OS03G0233200 PROTEIN"/>
    <property type="match status" value="1"/>
</dbReference>
<keyword evidence="2 3" id="KW-1015">Disulfide bond</keyword>